<dbReference type="AlphaFoldDB" id="A0A921Z7A7"/>
<reference evidence="2" key="1">
    <citation type="journal article" date="2016" name="Insect Biochem. Mol. Biol.">
        <title>Multifaceted biological insights from a draft genome sequence of the tobacco hornworm moth, Manduca sexta.</title>
        <authorList>
            <person name="Kanost M.R."/>
            <person name="Arrese E.L."/>
            <person name="Cao X."/>
            <person name="Chen Y.R."/>
            <person name="Chellapilla S."/>
            <person name="Goldsmith M.R."/>
            <person name="Grosse-Wilde E."/>
            <person name="Heckel D.G."/>
            <person name="Herndon N."/>
            <person name="Jiang H."/>
            <person name="Papanicolaou A."/>
            <person name="Qu J."/>
            <person name="Soulages J.L."/>
            <person name="Vogel H."/>
            <person name="Walters J."/>
            <person name="Waterhouse R.M."/>
            <person name="Ahn S.J."/>
            <person name="Almeida F.C."/>
            <person name="An C."/>
            <person name="Aqrawi P."/>
            <person name="Bretschneider A."/>
            <person name="Bryant W.B."/>
            <person name="Bucks S."/>
            <person name="Chao H."/>
            <person name="Chevignon G."/>
            <person name="Christen J.M."/>
            <person name="Clarke D.F."/>
            <person name="Dittmer N.T."/>
            <person name="Ferguson L.C.F."/>
            <person name="Garavelou S."/>
            <person name="Gordon K.H.J."/>
            <person name="Gunaratna R.T."/>
            <person name="Han Y."/>
            <person name="Hauser F."/>
            <person name="He Y."/>
            <person name="Heidel-Fischer H."/>
            <person name="Hirsh A."/>
            <person name="Hu Y."/>
            <person name="Jiang H."/>
            <person name="Kalra D."/>
            <person name="Klinner C."/>
            <person name="Konig C."/>
            <person name="Kovar C."/>
            <person name="Kroll A.R."/>
            <person name="Kuwar S.S."/>
            <person name="Lee S.L."/>
            <person name="Lehman R."/>
            <person name="Li K."/>
            <person name="Li Z."/>
            <person name="Liang H."/>
            <person name="Lovelace S."/>
            <person name="Lu Z."/>
            <person name="Mansfield J.H."/>
            <person name="McCulloch K.J."/>
            <person name="Mathew T."/>
            <person name="Morton B."/>
            <person name="Muzny D.M."/>
            <person name="Neunemann D."/>
            <person name="Ongeri F."/>
            <person name="Pauchet Y."/>
            <person name="Pu L.L."/>
            <person name="Pyrousis I."/>
            <person name="Rao X.J."/>
            <person name="Redding A."/>
            <person name="Roesel C."/>
            <person name="Sanchez-Gracia A."/>
            <person name="Schaack S."/>
            <person name="Shukla A."/>
            <person name="Tetreau G."/>
            <person name="Wang Y."/>
            <person name="Xiong G.H."/>
            <person name="Traut W."/>
            <person name="Walsh T.K."/>
            <person name="Worley K.C."/>
            <person name="Wu D."/>
            <person name="Wu W."/>
            <person name="Wu Y.Q."/>
            <person name="Zhang X."/>
            <person name="Zou Z."/>
            <person name="Zucker H."/>
            <person name="Briscoe A.D."/>
            <person name="Burmester T."/>
            <person name="Clem R.J."/>
            <person name="Feyereisen R."/>
            <person name="Grimmelikhuijzen C.J.P."/>
            <person name="Hamodrakas S.J."/>
            <person name="Hansson B.S."/>
            <person name="Huguet E."/>
            <person name="Jermiin L.S."/>
            <person name="Lan Q."/>
            <person name="Lehman H.K."/>
            <person name="Lorenzen M."/>
            <person name="Merzendorfer H."/>
            <person name="Michalopoulos I."/>
            <person name="Morton D.B."/>
            <person name="Muthukrishnan S."/>
            <person name="Oakeshott J.G."/>
            <person name="Palmer W."/>
            <person name="Park Y."/>
            <person name="Passarelli A.L."/>
            <person name="Rozas J."/>
            <person name="Schwartz L.M."/>
            <person name="Smith W."/>
            <person name="Southgate A."/>
            <person name="Vilcinskas A."/>
            <person name="Vogt R."/>
            <person name="Wang P."/>
            <person name="Werren J."/>
            <person name="Yu X.Q."/>
            <person name="Zhou J.J."/>
            <person name="Brown S.J."/>
            <person name="Scherer S.E."/>
            <person name="Richards S."/>
            <person name="Blissard G.W."/>
        </authorList>
    </citation>
    <scope>NUCLEOTIDE SEQUENCE</scope>
</reference>
<evidence type="ECO:0000313" key="3">
    <source>
        <dbReference type="Proteomes" id="UP000791440"/>
    </source>
</evidence>
<name>A0A921Z7A7_MANSE</name>
<sequence>MSSQGPGWHGTGGVHTHMTNTRITDVEIVERRYPMLVTKFSLRDGSGGRGRWLGGNGVVRELVFRRTVQLSVLTERRAFQPYGMNGGEPGERGLNLLLRTDGRLINLGGKASVEAYPGDKYIMNSPSGGGYGLATDKQTDEQTDKQFTGFVERGSIYEYRSAQESV</sequence>
<organism evidence="2 3">
    <name type="scientific">Manduca sexta</name>
    <name type="common">Tobacco hawkmoth</name>
    <name type="synonym">Tobacco hornworm</name>
    <dbReference type="NCBI Taxonomy" id="7130"/>
    <lineage>
        <taxon>Eukaryota</taxon>
        <taxon>Metazoa</taxon>
        <taxon>Ecdysozoa</taxon>
        <taxon>Arthropoda</taxon>
        <taxon>Hexapoda</taxon>
        <taxon>Insecta</taxon>
        <taxon>Pterygota</taxon>
        <taxon>Neoptera</taxon>
        <taxon>Endopterygota</taxon>
        <taxon>Lepidoptera</taxon>
        <taxon>Glossata</taxon>
        <taxon>Ditrysia</taxon>
        <taxon>Bombycoidea</taxon>
        <taxon>Sphingidae</taxon>
        <taxon>Sphinginae</taxon>
        <taxon>Sphingini</taxon>
        <taxon>Manduca</taxon>
    </lineage>
</organism>
<reference evidence="2" key="2">
    <citation type="submission" date="2020-12" db="EMBL/GenBank/DDBJ databases">
        <authorList>
            <person name="Kanost M."/>
        </authorList>
    </citation>
    <scope>NUCLEOTIDE SEQUENCE</scope>
</reference>
<accession>A0A921Z7A7</accession>
<keyword evidence="3" id="KW-1185">Reference proteome</keyword>
<comment type="caution">
    <text evidence="2">The sequence shown here is derived from an EMBL/GenBank/DDBJ whole genome shotgun (WGS) entry which is preliminary data.</text>
</comment>
<gene>
    <name evidence="2" type="ORF">O3G_MSEX007183</name>
</gene>
<dbReference type="GO" id="GO:0017168">
    <property type="term" value="F:5-oxoprolinase (ATP-hydrolyzing) activity"/>
    <property type="evidence" value="ECO:0007669"/>
    <property type="project" value="TreeGrafter"/>
</dbReference>
<evidence type="ECO:0000313" key="2">
    <source>
        <dbReference type="EMBL" id="KAG6451502.1"/>
    </source>
</evidence>
<dbReference type="InterPro" id="IPR045079">
    <property type="entry name" value="Oxoprolinase-like"/>
</dbReference>
<dbReference type="GO" id="GO:0006749">
    <property type="term" value="P:glutathione metabolic process"/>
    <property type="evidence" value="ECO:0007669"/>
    <property type="project" value="TreeGrafter"/>
</dbReference>
<evidence type="ECO:0000259" key="1">
    <source>
        <dbReference type="Pfam" id="PF02538"/>
    </source>
</evidence>
<dbReference type="Pfam" id="PF02538">
    <property type="entry name" value="Hydantoinase_B"/>
    <property type="match status" value="1"/>
</dbReference>
<dbReference type="InterPro" id="IPR003692">
    <property type="entry name" value="Hydantoinase_B"/>
</dbReference>
<dbReference type="Proteomes" id="UP000791440">
    <property type="component" value="Unassembled WGS sequence"/>
</dbReference>
<protein>
    <recommendedName>
        <fullName evidence="1">Hydantoinase B/oxoprolinase domain-containing protein</fullName>
    </recommendedName>
</protein>
<dbReference type="PANTHER" id="PTHR11365">
    <property type="entry name" value="5-OXOPROLINASE RELATED"/>
    <property type="match status" value="1"/>
</dbReference>
<dbReference type="GO" id="GO:0005829">
    <property type="term" value="C:cytosol"/>
    <property type="evidence" value="ECO:0007669"/>
    <property type="project" value="TreeGrafter"/>
</dbReference>
<proteinExistence type="predicted"/>
<dbReference type="PANTHER" id="PTHR11365:SF2">
    <property type="entry name" value="5-OXOPROLINASE"/>
    <property type="match status" value="1"/>
</dbReference>
<dbReference type="EMBL" id="JH668409">
    <property type="protein sequence ID" value="KAG6451502.1"/>
    <property type="molecule type" value="Genomic_DNA"/>
</dbReference>
<feature type="domain" description="Hydantoinase B/oxoprolinase" evidence="1">
    <location>
        <begin position="5"/>
        <end position="132"/>
    </location>
</feature>